<dbReference type="Pfam" id="PF07959">
    <property type="entry name" value="Fucose_pyrophosphorylase"/>
    <property type="match status" value="1"/>
</dbReference>
<dbReference type="InterPro" id="IPR012887">
    <property type="entry name" value="GDP_fucose_pyrophosphorylase"/>
</dbReference>
<keyword evidence="1" id="KW-0808">Transferase</keyword>
<evidence type="ECO:0000256" key="1">
    <source>
        <dbReference type="ARBA" id="ARBA00022679"/>
    </source>
</evidence>
<dbReference type="OrthoDB" id="413706at2759"/>
<evidence type="ECO:0000313" key="4">
    <source>
        <dbReference type="EMBL" id="CAE7328903.1"/>
    </source>
</evidence>
<dbReference type="GO" id="GO:0016772">
    <property type="term" value="F:transferase activity, transferring phosphorus-containing groups"/>
    <property type="evidence" value="ECO:0007669"/>
    <property type="project" value="InterPro"/>
</dbReference>
<comment type="caution">
    <text evidence="4">The sequence shown here is derived from an EMBL/GenBank/DDBJ whole genome shotgun (WGS) entry which is preliminary data.</text>
</comment>
<sequence length="345" mass="38592">MLDESCALDTGIFAMSPEWCLAFFKLGAAQCDGKTLIKAVQASDIYFDFYVEVVMASLPGQTREQFANRVSGMSKLPVAILDLMHDYLGSLELRGALMQDCAFLHFGTLKEFPAASLQICELGLQPFYAHLAEGRSDWNPVPPAKRGDPMIVNSQAHTVRLRKEASDSTEMVWVEMCADVQITLSPSGFHLLVGLQDVKMERQLPEGFCLDGRFIQKEAAGSTPSERSYIVAVYAAADTFKKVKQPEDVLFCGIPFHSWLQQRRLRVEHVWSNAHEAASCTELWTAKLFPATTSADSLAELLPGYWDASCFRSDDFIAQVRFSLEDLNRLDSALDRDVRRCRLIS</sequence>
<dbReference type="GO" id="GO:0000166">
    <property type="term" value="F:nucleotide binding"/>
    <property type="evidence" value="ECO:0007669"/>
    <property type="project" value="UniProtKB-KW"/>
</dbReference>
<feature type="domain" description="GDP-fucose pyrophosphorylase" evidence="3">
    <location>
        <begin position="3"/>
        <end position="292"/>
    </location>
</feature>
<keyword evidence="5" id="KW-1185">Reference proteome</keyword>
<protein>
    <submittedName>
        <fullName evidence="4">FKGP protein</fullName>
    </submittedName>
</protein>
<evidence type="ECO:0000313" key="5">
    <source>
        <dbReference type="Proteomes" id="UP000601435"/>
    </source>
</evidence>
<organism evidence="4 5">
    <name type="scientific">Symbiodinium necroappetens</name>
    <dbReference type="NCBI Taxonomy" id="1628268"/>
    <lineage>
        <taxon>Eukaryota</taxon>
        <taxon>Sar</taxon>
        <taxon>Alveolata</taxon>
        <taxon>Dinophyceae</taxon>
        <taxon>Suessiales</taxon>
        <taxon>Symbiodiniaceae</taxon>
        <taxon>Symbiodinium</taxon>
    </lineage>
</organism>
<name>A0A812P4U3_9DINO</name>
<evidence type="ECO:0000256" key="2">
    <source>
        <dbReference type="ARBA" id="ARBA00022741"/>
    </source>
</evidence>
<proteinExistence type="predicted"/>
<gene>
    <name evidence="4" type="primary">FKGP</name>
    <name evidence="4" type="ORF">SNEC2469_LOCUS8325</name>
</gene>
<dbReference type="GO" id="GO:0042350">
    <property type="term" value="P:GDP-L-fucose biosynthetic process"/>
    <property type="evidence" value="ECO:0007669"/>
    <property type="project" value="UniProtKB-ARBA"/>
</dbReference>
<keyword evidence="2" id="KW-0547">Nucleotide-binding</keyword>
<dbReference type="AlphaFoldDB" id="A0A812P4U3"/>
<dbReference type="Proteomes" id="UP000601435">
    <property type="component" value="Unassembled WGS sequence"/>
</dbReference>
<reference evidence="4" key="1">
    <citation type="submission" date="2021-02" db="EMBL/GenBank/DDBJ databases">
        <authorList>
            <person name="Dougan E. K."/>
            <person name="Rhodes N."/>
            <person name="Thang M."/>
            <person name="Chan C."/>
        </authorList>
    </citation>
    <scope>NUCLEOTIDE SEQUENCE</scope>
</reference>
<accession>A0A812P4U3</accession>
<dbReference type="EMBL" id="CAJNJA010013764">
    <property type="protein sequence ID" value="CAE7328903.1"/>
    <property type="molecule type" value="Genomic_DNA"/>
</dbReference>
<evidence type="ECO:0000259" key="3">
    <source>
        <dbReference type="Pfam" id="PF07959"/>
    </source>
</evidence>